<feature type="compositionally biased region" description="Polar residues" evidence="2">
    <location>
        <begin position="510"/>
        <end position="519"/>
    </location>
</feature>
<dbReference type="PRINTS" id="PR00313">
    <property type="entry name" value="CABNDNGRPT"/>
</dbReference>
<organism evidence="3 4">
    <name type="scientific">Pseudomonas aylmerensis</name>
    <dbReference type="NCBI Taxonomy" id="1869229"/>
    <lineage>
        <taxon>Bacteria</taxon>
        <taxon>Pseudomonadati</taxon>
        <taxon>Pseudomonadota</taxon>
        <taxon>Gammaproteobacteria</taxon>
        <taxon>Pseudomonadales</taxon>
        <taxon>Pseudomonadaceae</taxon>
        <taxon>Pseudomonas</taxon>
    </lineage>
</organism>
<reference evidence="3 4" key="1">
    <citation type="submission" date="2018-03" db="EMBL/GenBank/DDBJ databases">
        <title>Diversity of bacteria associated with corn roots inoculated with woodland soils in Canada, and Description of Pseudomonas aylmerense sp. nov.</title>
        <authorList>
            <person name="Tambong J.T."/>
            <person name="Xu R."/>
            <person name="Tchagang C."/>
        </authorList>
    </citation>
    <scope>NUCLEOTIDE SEQUENCE [LARGE SCALE GENOMIC DNA]</scope>
    <source>
        <strain evidence="3 4">S1E44</strain>
    </source>
</reference>
<dbReference type="EMBL" id="PYWW01000026">
    <property type="protein sequence ID" value="PTC29650.1"/>
    <property type="molecule type" value="Genomic_DNA"/>
</dbReference>
<keyword evidence="1" id="KW-0106">Calcium</keyword>
<dbReference type="SUPFAM" id="SSF51120">
    <property type="entry name" value="beta-Roll"/>
    <property type="match status" value="1"/>
</dbReference>
<gene>
    <name evidence="3" type="ORF">C9382_12110</name>
</gene>
<proteinExistence type="predicted"/>
<evidence type="ECO:0000313" key="4">
    <source>
        <dbReference type="Proteomes" id="UP000240571"/>
    </source>
</evidence>
<evidence type="ECO:0000313" key="3">
    <source>
        <dbReference type="EMBL" id="PTC29650.1"/>
    </source>
</evidence>
<accession>A0A2T4G1U1</accession>
<dbReference type="GO" id="GO:0005509">
    <property type="term" value="F:calcium ion binding"/>
    <property type="evidence" value="ECO:0007669"/>
    <property type="project" value="InterPro"/>
</dbReference>
<evidence type="ECO:0000256" key="2">
    <source>
        <dbReference type="SAM" id="MobiDB-lite"/>
    </source>
</evidence>
<dbReference type="OrthoDB" id="7020460at2"/>
<dbReference type="Pfam" id="PF00353">
    <property type="entry name" value="HemolysinCabind"/>
    <property type="match status" value="3"/>
</dbReference>
<dbReference type="InterPro" id="IPR028208">
    <property type="entry name" value="Effector_pro_NleD-like"/>
</dbReference>
<dbReference type="Pfam" id="PF14891">
    <property type="entry name" value="Peptidase_M91"/>
    <property type="match status" value="1"/>
</dbReference>
<dbReference type="InterPro" id="IPR011049">
    <property type="entry name" value="Serralysin-like_metalloprot_C"/>
</dbReference>
<evidence type="ECO:0000256" key="1">
    <source>
        <dbReference type="ARBA" id="ARBA00022837"/>
    </source>
</evidence>
<dbReference type="AlphaFoldDB" id="A0A2T4G1U1"/>
<comment type="caution">
    <text evidence="3">The sequence shown here is derived from an EMBL/GenBank/DDBJ whole genome shotgun (WGS) entry which is preliminary data.</text>
</comment>
<protein>
    <submittedName>
        <fullName evidence="3">Hemolysin-like protein</fullName>
    </submittedName>
</protein>
<dbReference type="Gene3D" id="2.160.20.160">
    <property type="match status" value="1"/>
</dbReference>
<dbReference type="InterPro" id="IPR001343">
    <property type="entry name" value="Hemolysn_Ca-bd"/>
</dbReference>
<feature type="region of interest" description="Disordered" evidence="2">
    <location>
        <begin position="467"/>
        <end position="519"/>
    </location>
</feature>
<sequence length="519" mass="55274">MISTPSNPSATQPYAQLPKPPETATSPYTPPTDLKPDMVNRRTQVLFDEGGTKISRSIDWDPSDPKKPQILNNFLHVETGDRADRVHVRNLPNDKLQITINDKPHVFDVKSKEDREQELAIDTHGGDDTVIIDDDVKLRTRVEGGDGDDRIQAGGGRSRLFGGRGNDALVLGSGLGYAAGGEGDDTIIGGSGNGVMYGNKGNDLLIAGSGPATKQTYMDGGDGDDVLFSGSGHTVAHGGNGDDNLVGNARTTFYTGKGKDSIWNNQPNDRIYAKAGDSFDRTQGSAFTEVKPSNAGNRGFSVDVPPEVNEDQAQEFKQSVADDFEFLRSSPTGQQALKRMDELAAINGAKVSIRPINHGGNEYLFGSTGLENMTPEESESAGEGAFGTITNGVPGARADRGIIHFDSPATLENADRTNTRVPATALFAQVASAYNGATGTFLPGETREAPGESGLARNEVRQAIGLPSDAEPFDFDNDPSTPPSTVNPRPFTENALNEEMGKPLRKTVLWSPSDQGRGT</sequence>
<feature type="region of interest" description="Disordered" evidence="2">
    <location>
        <begin position="1"/>
        <end position="38"/>
    </location>
</feature>
<name>A0A2T4G1U1_9PSED</name>
<dbReference type="RefSeq" id="WP_107338965.1">
    <property type="nucleotide sequence ID" value="NZ_MAUE01000041.1"/>
</dbReference>
<dbReference type="Proteomes" id="UP000240571">
    <property type="component" value="Unassembled WGS sequence"/>
</dbReference>
<feature type="compositionally biased region" description="Polar residues" evidence="2">
    <location>
        <begin position="1"/>
        <end position="14"/>
    </location>
</feature>